<keyword evidence="3" id="KW-1185">Reference proteome</keyword>
<protein>
    <submittedName>
        <fullName evidence="2">Uncharacterized protein</fullName>
    </submittedName>
</protein>
<reference evidence="2 3" key="1">
    <citation type="submission" date="2017-11" db="EMBL/GenBank/DDBJ databases">
        <title>De novo assembly and phasing of dikaryotic genomes from two isolates of Puccinia coronata f. sp. avenae, the causal agent of oat crown rust.</title>
        <authorList>
            <person name="Miller M.E."/>
            <person name="Zhang Y."/>
            <person name="Omidvar V."/>
            <person name="Sperschneider J."/>
            <person name="Schwessinger B."/>
            <person name="Raley C."/>
            <person name="Palmer J.M."/>
            <person name="Garnica D."/>
            <person name="Upadhyaya N."/>
            <person name="Rathjen J."/>
            <person name="Taylor J.M."/>
            <person name="Park R.F."/>
            <person name="Dodds P.N."/>
            <person name="Hirsch C.D."/>
            <person name="Kianian S.F."/>
            <person name="Figueroa M."/>
        </authorList>
    </citation>
    <scope>NUCLEOTIDE SEQUENCE [LARGE SCALE GENOMIC DNA]</scope>
    <source>
        <strain evidence="2">12NC29</strain>
    </source>
</reference>
<feature type="region of interest" description="Disordered" evidence="1">
    <location>
        <begin position="314"/>
        <end position="406"/>
    </location>
</feature>
<sequence length="406" mass="44356">MVRRPVNFVGGVPTLPQERNLDVEPDPLLSNMTWHPGDVTSTATPPTQPLADVVLTGVCTDATAPRLNISSDRDTSPAWLDATSALVDKTPVFVDTNPLLVDAFLAIVDAISAVVNAILVRGSDVISKLITLQRPLRLGLPEEENRPQPAVDTARPSYPIRNDQALTELKRDEMGCLLRTTFSIALDIALLLNLQTHFDLGLEYLNSHSTMLYLLSLLVKISSAWVNSSPREKSWLSSSFCKSSCSRAQFPTSNGVADWDPDTSSDLFRTSKSIDSVDDLELLPLKSRESSLYAGKHQQVSTVGGGWMTSDIAPGLESDRRPSRIVGISSPPTKLVDASLGPTTCPAETNRTTPSESHNRSLPRANSTDFNLISRVSPDQKSAERHLPSLPSKMASRMRNPRYSWC</sequence>
<dbReference type="AlphaFoldDB" id="A0A2N5UI47"/>
<gene>
    <name evidence="2" type="ORF">PCANC_19644</name>
</gene>
<evidence type="ECO:0000256" key="1">
    <source>
        <dbReference type="SAM" id="MobiDB-lite"/>
    </source>
</evidence>
<accession>A0A2N5UI47</accession>
<name>A0A2N5UI47_9BASI</name>
<dbReference type="STRING" id="200324.A0A2N5UI47"/>
<dbReference type="EMBL" id="PGCJ01000223">
    <property type="protein sequence ID" value="PLW37367.1"/>
    <property type="molecule type" value="Genomic_DNA"/>
</dbReference>
<organism evidence="2 3">
    <name type="scientific">Puccinia coronata f. sp. avenae</name>
    <dbReference type="NCBI Taxonomy" id="200324"/>
    <lineage>
        <taxon>Eukaryota</taxon>
        <taxon>Fungi</taxon>
        <taxon>Dikarya</taxon>
        <taxon>Basidiomycota</taxon>
        <taxon>Pucciniomycotina</taxon>
        <taxon>Pucciniomycetes</taxon>
        <taxon>Pucciniales</taxon>
        <taxon>Pucciniaceae</taxon>
        <taxon>Puccinia</taxon>
    </lineage>
</organism>
<dbReference type="Proteomes" id="UP000235388">
    <property type="component" value="Unassembled WGS sequence"/>
</dbReference>
<proteinExistence type="predicted"/>
<evidence type="ECO:0000313" key="2">
    <source>
        <dbReference type="EMBL" id="PLW37367.1"/>
    </source>
</evidence>
<evidence type="ECO:0000313" key="3">
    <source>
        <dbReference type="Proteomes" id="UP000235388"/>
    </source>
</evidence>
<dbReference type="OrthoDB" id="10263751at2759"/>
<feature type="compositionally biased region" description="Polar residues" evidence="1">
    <location>
        <begin position="346"/>
        <end position="356"/>
    </location>
</feature>
<comment type="caution">
    <text evidence="2">The sequence shown here is derived from an EMBL/GenBank/DDBJ whole genome shotgun (WGS) entry which is preliminary data.</text>
</comment>